<dbReference type="Gene3D" id="1.20.1530.20">
    <property type="match status" value="1"/>
</dbReference>
<evidence type="ECO:0000313" key="3">
    <source>
        <dbReference type="EMBL" id="CAK1603267.1"/>
    </source>
</evidence>
<reference evidence="3 4" key="1">
    <citation type="submission" date="2023-11" db="EMBL/GenBank/DDBJ databases">
        <authorList>
            <person name="Hedman E."/>
            <person name="Englund M."/>
            <person name="Stromberg M."/>
            <person name="Nyberg Akerstrom W."/>
            <person name="Nylinder S."/>
            <person name="Jareborg N."/>
            <person name="Kallberg Y."/>
            <person name="Kronander E."/>
        </authorList>
    </citation>
    <scope>NUCLEOTIDE SEQUENCE [LARGE SCALE GENOMIC DNA]</scope>
</reference>
<dbReference type="EMBL" id="CAVLGL010000148">
    <property type="protein sequence ID" value="CAK1603267.1"/>
    <property type="molecule type" value="Genomic_DNA"/>
</dbReference>
<gene>
    <name evidence="3" type="ORF">PARMNEM_LOCUS21665</name>
</gene>
<comment type="caution">
    <text evidence="3">The sequence shown here is derived from an EMBL/GenBank/DDBJ whole genome shotgun (WGS) entry which is preliminary data.</text>
</comment>
<name>A0AAV1M9W7_9NEOP</name>
<dbReference type="Proteomes" id="UP001314205">
    <property type="component" value="Unassembled WGS sequence"/>
</dbReference>
<keyword evidence="2" id="KW-0812">Transmembrane</keyword>
<dbReference type="InterPro" id="IPR051843">
    <property type="entry name" value="CPA1_transporter"/>
</dbReference>
<keyword evidence="2" id="KW-0472">Membrane</keyword>
<dbReference type="PANTHER" id="PTHR31102">
    <property type="match status" value="1"/>
</dbReference>
<evidence type="ECO:0000256" key="1">
    <source>
        <dbReference type="ARBA" id="ARBA00007367"/>
    </source>
</evidence>
<accession>A0AAV1M9W7</accession>
<evidence type="ECO:0000313" key="4">
    <source>
        <dbReference type="Proteomes" id="UP001314205"/>
    </source>
</evidence>
<dbReference type="GO" id="GO:0098662">
    <property type="term" value="P:inorganic cation transmembrane transport"/>
    <property type="evidence" value="ECO:0007669"/>
    <property type="project" value="TreeGrafter"/>
</dbReference>
<feature type="transmembrane region" description="Helical" evidence="2">
    <location>
        <begin position="200"/>
        <end position="218"/>
    </location>
</feature>
<dbReference type="InterPro" id="IPR038770">
    <property type="entry name" value="Na+/solute_symporter_sf"/>
</dbReference>
<protein>
    <submittedName>
        <fullName evidence="3">Uncharacterized protein</fullName>
    </submittedName>
</protein>
<comment type="similarity">
    <text evidence="1">Belongs to the monovalent cation:proton antiporter 1 (CPA1) transporter (TC 2.A.36) family.</text>
</comment>
<feature type="transmembrane region" description="Helical" evidence="2">
    <location>
        <begin position="59"/>
        <end position="78"/>
    </location>
</feature>
<feature type="transmembrane region" description="Helical" evidence="2">
    <location>
        <begin position="267"/>
        <end position="288"/>
    </location>
</feature>
<evidence type="ECO:0000256" key="2">
    <source>
        <dbReference type="SAM" id="Phobius"/>
    </source>
</evidence>
<proteinExistence type="inferred from homology"/>
<keyword evidence="2" id="KW-1133">Transmembrane helix</keyword>
<dbReference type="PANTHER" id="PTHR31102:SF1">
    <property type="entry name" value="CATION_H+ EXCHANGER DOMAIN-CONTAINING PROTEIN"/>
    <property type="match status" value="1"/>
</dbReference>
<keyword evidence="4" id="KW-1185">Reference proteome</keyword>
<feature type="transmembrane region" description="Helical" evidence="2">
    <location>
        <begin position="462"/>
        <end position="484"/>
    </location>
</feature>
<feature type="transmembrane region" description="Helical" evidence="2">
    <location>
        <begin position="172"/>
        <end position="194"/>
    </location>
</feature>
<feature type="transmembrane region" description="Helical" evidence="2">
    <location>
        <begin position="363"/>
        <end position="382"/>
    </location>
</feature>
<sequence>MIEYQNAEKNAAKRTYATHQQEEVKTSHELARNAYVQKAFIQNDHVKKKSWRSTIKIHFVHYLTLGIIGTLTWGLLWCAFGNGWRWDGQWFRLTAVALVAWGSGLLLQELTTLPPLLAALLTGICARQFGILDMRSYPEIDLFLRKIYPVIILGKGSLAWDLNYMKNNWKQVAALGCLPWTIEVVATAICTHYLLGFPWLWGFLLGSIYASVSCAVVMPQVQQHGTKPDRTQNWPQLICTAGGTDTALSVGVYGLIFSFMFSDASDLYRYLKAGLTLIAGVGLGVIWGSLAKLVPNSCDGYVTELRILFVLVGGLFANFFTSAVGWSGTAGVAVLVCNATAAKHWARKGWKLNQNPASTAYRVLWSACEPVLFAYTGTFFVIHNSMTETMVTGLGILIICLTIRLLTAALVCWNLSIKEKLFICCTWIPKSIVEAVLCPLAIDTLLINNSNTQYEMKYANDLMRLIVEAILITTPIGFLLTYHLGPFLLKSEERENKDLESQKRRSKDGSIHEDVRI</sequence>
<feature type="transmembrane region" description="Helical" evidence="2">
    <location>
        <begin position="238"/>
        <end position="261"/>
    </location>
</feature>
<feature type="transmembrane region" description="Helical" evidence="2">
    <location>
        <begin position="394"/>
        <end position="414"/>
    </location>
</feature>
<dbReference type="AlphaFoldDB" id="A0AAV1M9W7"/>
<organism evidence="3 4">
    <name type="scientific">Parnassius mnemosyne</name>
    <name type="common">clouded apollo</name>
    <dbReference type="NCBI Taxonomy" id="213953"/>
    <lineage>
        <taxon>Eukaryota</taxon>
        <taxon>Metazoa</taxon>
        <taxon>Ecdysozoa</taxon>
        <taxon>Arthropoda</taxon>
        <taxon>Hexapoda</taxon>
        <taxon>Insecta</taxon>
        <taxon>Pterygota</taxon>
        <taxon>Neoptera</taxon>
        <taxon>Endopterygota</taxon>
        <taxon>Lepidoptera</taxon>
        <taxon>Glossata</taxon>
        <taxon>Ditrysia</taxon>
        <taxon>Papilionoidea</taxon>
        <taxon>Papilionidae</taxon>
        <taxon>Parnassiinae</taxon>
        <taxon>Parnassini</taxon>
        <taxon>Parnassius</taxon>
        <taxon>Driopa</taxon>
    </lineage>
</organism>